<dbReference type="STRING" id="1884381.SAMN05518846_103277"/>
<dbReference type="InterPro" id="IPR014710">
    <property type="entry name" value="RmlC-like_jellyroll"/>
</dbReference>
<keyword evidence="4" id="KW-1185">Reference proteome</keyword>
<dbReference type="NCBIfam" id="TIGR04378">
    <property type="entry name" value="myo_inos_iolB"/>
    <property type="match status" value="1"/>
</dbReference>
<reference evidence="4" key="1">
    <citation type="submission" date="2016-10" db="EMBL/GenBank/DDBJ databases">
        <authorList>
            <person name="Varghese N."/>
            <person name="Submissions S."/>
        </authorList>
    </citation>
    <scope>NUCLEOTIDE SEQUENCE [LARGE SCALE GENOMIC DNA]</scope>
    <source>
        <strain evidence="4">OK042</strain>
    </source>
</reference>
<dbReference type="GO" id="GO:0019310">
    <property type="term" value="P:inositol catabolic process"/>
    <property type="evidence" value="ECO:0007669"/>
    <property type="project" value="UniProtKB-UniRule"/>
</dbReference>
<evidence type="ECO:0000256" key="2">
    <source>
        <dbReference type="NCBIfam" id="TIGR04378"/>
    </source>
</evidence>
<dbReference type="Pfam" id="PF04962">
    <property type="entry name" value="KduI"/>
    <property type="match status" value="1"/>
</dbReference>
<dbReference type="PANTHER" id="PTHR39193">
    <property type="entry name" value="5-DEOXY-GLUCURONATE ISOMERASE"/>
    <property type="match status" value="1"/>
</dbReference>
<keyword evidence="1 3" id="KW-0413">Isomerase</keyword>
<dbReference type="GO" id="GO:0102482">
    <property type="term" value="F:5-deoxy-D-glucuronate isomerase activity"/>
    <property type="evidence" value="ECO:0007669"/>
    <property type="project" value="UniProtKB-EC"/>
</dbReference>
<dbReference type="SUPFAM" id="SSF51182">
    <property type="entry name" value="RmlC-like cupins"/>
    <property type="match status" value="1"/>
</dbReference>
<proteinExistence type="predicted"/>
<dbReference type="Proteomes" id="UP000198915">
    <property type="component" value="Unassembled WGS sequence"/>
</dbReference>
<dbReference type="PIRSF" id="PIRSF036628">
    <property type="entry name" value="IolB"/>
    <property type="match status" value="1"/>
</dbReference>
<dbReference type="EMBL" id="FORT01000003">
    <property type="protein sequence ID" value="SFJ41133.1"/>
    <property type="molecule type" value="Genomic_DNA"/>
</dbReference>
<dbReference type="AlphaFoldDB" id="A0A1I3R3H1"/>
<dbReference type="InterPro" id="IPR021120">
    <property type="entry name" value="KduI/IolB_isomerase"/>
</dbReference>
<dbReference type="InterPro" id="IPR011051">
    <property type="entry name" value="RmlC_Cupin_sf"/>
</dbReference>
<dbReference type="GO" id="GO:0008880">
    <property type="term" value="F:glucuronate isomerase activity"/>
    <property type="evidence" value="ECO:0007669"/>
    <property type="project" value="InterPro"/>
</dbReference>
<dbReference type="EC" id="5.3.1.30" evidence="2"/>
<evidence type="ECO:0000313" key="3">
    <source>
        <dbReference type="EMBL" id="SFJ41133.1"/>
    </source>
</evidence>
<dbReference type="InterPro" id="IPR024203">
    <property type="entry name" value="Deoxy-glucuronate_isom_IolB"/>
</dbReference>
<dbReference type="Gene3D" id="2.60.120.10">
    <property type="entry name" value="Jelly Rolls"/>
    <property type="match status" value="2"/>
</dbReference>
<protein>
    <recommendedName>
        <fullName evidence="2">5-deoxy-glucuronate isomerase</fullName>
        <ecNumber evidence="2">5.3.1.30</ecNumber>
    </recommendedName>
</protein>
<name>A0A1I3R3H1_9BACL</name>
<gene>
    <name evidence="3" type="ORF">SAMN05518846_103277</name>
</gene>
<organism evidence="3 4">
    <name type="scientific">Brevibacillus centrosporus</name>
    <dbReference type="NCBI Taxonomy" id="54910"/>
    <lineage>
        <taxon>Bacteria</taxon>
        <taxon>Bacillati</taxon>
        <taxon>Bacillota</taxon>
        <taxon>Bacilli</taxon>
        <taxon>Bacillales</taxon>
        <taxon>Paenibacillaceae</taxon>
        <taxon>Brevibacillus</taxon>
    </lineage>
</organism>
<evidence type="ECO:0000256" key="1">
    <source>
        <dbReference type="ARBA" id="ARBA00023235"/>
    </source>
</evidence>
<accession>A0A1I3R3H1</accession>
<evidence type="ECO:0000313" key="4">
    <source>
        <dbReference type="Proteomes" id="UP000198915"/>
    </source>
</evidence>
<dbReference type="RefSeq" id="WP_092267266.1">
    <property type="nucleotide sequence ID" value="NZ_BJOE01000004.1"/>
</dbReference>
<sequence>MDLRVPSRREPCEDGNVLCVTPQSAGWTYVGFEVYTLEAGQELRADTEGMEVCLVLLAGVATVQTSKEAFVGIGKRKSVFEKTPPFSVYVPAFDQYSVLAETKLEVAVCKAPGKGRYPARLITPEEVGVEVRGYGNIERLVHNILPEQKDADSLLVVEVFTPDGHWSSYPPHKHDEDNLPHESYLEETYYHRIEPAQGFAIQRVYSDDRTLDETIVLQDGDAVLVPRGYHPCSAPPGYQLYYLNVMAGPVRTWKFHNDADHEWLMQKRG</sequence>
<dbReference type="PANTHER" id="PTHR39193:SF1">
    <property type="entry name" value="5-DEOXY-GLUCURONATE ISOMERASE"/>
    <property type="match status" value="1"/>
</dbReference>